<evidence type="ECO:0000313" key="6">
    <source>
        <dbReference type="Proteomes" id="UP000663829"/>
    </source>
</evidence>
<dbReference type="AlphaFoldDB" id="A0A816DUN5"/>
<dbReference type="Proteomes" id="UP000682733">
    <property type="component" value="Unassembled WGS sequence"/>
</dbReference>
<feature type="non-terminal residue" evidence="3">
    <location>
        <position position="145"/>
    </location>
</feature>
<feature type="non-terminal residue" evidence="3">
    <location>
        <position position="1"/>
    </location>
</feature>
<dbReference type="Proteomes" id="UP000663829">
    <property type="component" value="Unassembled WGS sequence"/>
</dbReference>
<sequence>KENKHGVAPKHIVDVDRINTSRGRIKSAGISHTCDILTEGTKAQCQYEKDKYRKQKPSSEEISFSAFEESEEHSDGEAENYNDNQQKHRQTTKTKINVLEDEIDENQYADARYNFNNVPAYKNKRHVSKKLDPTEISWLNRERPK</sequence>
<organism evidence="3 6">
    <name type="scientific">Didymodactylos carnosus</name>
    <dbReference type="NCBI Taxonomy" id="1234261"/>
    <lineage>
        <taxon>Eukaryota</taxon>
        <taxon>Metazoa</taxon>
        <taxon>Spiralia</taxon>
        <taxon>Gnathifera</taxon>
        <taxon>Rotifera</taxon>
        <taxon>Eurotatoria</taxon>
        <taxon>Bdelloidea</taxon>
        <taxon>Philodinida</taxon>
        <taxon>Philodinidae</taxon>
        <taxon>Didymodactylos</taxon>
    </lineage>
</organism>
<evidence type="ECO:0000256" key="1">
    <source>
        <dbReference type="SAM" id="MobiDB-lite"/>
    </source>
</evidence>
<feature type="compositionally biased region" description="Acidic residues" evidence="1">
    <location>
        <begin position="68"/>
        <end position="80"/>
    </location>
</feature>
<keyword evidence="6" id="KW-1185">Reference proteome</keyword>
<dbReference type="EMBL" id="CAJOBC010116043">
    <property type="protein sequence ID" value="CAF4551904.1"/>
    <property type="molecule type" value="Genomic_DNA"/>
</dbReference>
<evidence type="ECO:0000313" key="4">
    <source>
        <dbReference type="EMBL" id="CAF4348321.1"/>
    </source>
</evidence>
<evidence type="ECO:0000313" key="3">
    <source>
        <dbReference type="EMBL" id="CAF1640573.1"/>
    </source>
</evidence>
<feature type="region of interest" description="Disordered" evidence="1">
    <location>
        <begin position="49"/>
        <end position="94"/>
    </location>
</feature>
<evidence type="ECO:0000313" key="5">
    <source>
        <dbReference type="EMBL" id="CAF4551904.1"/>
    </source>
</evidence>
<evidence type="ECO:0000313" key="2">
    <source>
        <dbReference type="EMBL" id="CAF1557180.1"/>
    </source>
</evidence>
<accession>A0A816DUN5</accession>
<dbReference type="EMBL" id="CAJOBA010063886">
    <property type="protein sequence ID" value="CAF4348321.1"/>
    <property type="molecule type" value="Genomic_DNA"/>
</dbReference>
<protein>
    <submittedName>
        <fullName evidence="3">Uncharacterized protein</fullName>
    </submittedName>
</protein>
<comment type="caution">
    <text evidence="3">The sequence shown here is derived from an EMBL/GenBank/DDBJ whole genome shotgun (WGS) entry which is preliminary data.</text>
</comment>
<dbReference type="EMBL" id="CAJNOK010041324">
    <property type="protein sequence ID" value="CAF1557180.1"/>
    <property type="molecule type" value="Genomic_DNA"/>
</dbReference>
<gene>
    <name evidence="3" type="ORF">GPM918_LOCUS44912</name>
    <name evidence="2" type="ORF">OVA965_LOCUS39612</name>
    <name evidence="5" type="ORF">SRO942_LOCUS47018</name>
    <name evidence="4" type="ORF">TMI583_LOCUS40943</name>
</gene>
<name>A0A816DUN5_9BILA</name>
<proteinExistence type="predicted"/>
<dbReference type="EMBL" id="CAJNOQ010047190">
    <property type="protein sequence ID" value="CAF1640573.1"/>
    <property type="molecule type" value="Genomic_DNA"/>
</dbReference>
<dbReference type="Proteomes" id="UP000677228">
    <property type="component" value="Unassembled WGS sequence"/>
</dbReference>
<reference evidence="3" key="1">
    <citation type="submission" date="2021-02" db="EMBL/GenBank/DDBJ databases">
        <authorList>
            <person name="Nowell W R."/>
        </authorList>
    </citation>
    <scope>NUCLEOTIDE SEQUENCE</scope>
</reference>
<dbReference type="Proteomes" id="UP000681722">
    <property type="component" value="Unassembled WGS sequence"/>
</dbReference>